<sequence>MREINTNCFSVGQKLLLKEIRKLWEKQEPNLPWEIEEYDASNTLLAATKSHRALLNPPHTSIFPYLYCHWHKEHNSLGDGNSNNQGY</sequence>
<gene>
    <name evidence="1" type="ORF">HannXRQ_Chr12g0367811</name>
</gene>
<dbReference type="EMBL" id="CM007901">
    <property type="protein sequence ID" value="OTG04925.1"/>
    <property type="molecule type" value="Genomic_DNA"/>
</dbReference>
<dbReference type="GO" id="GO:0005744">
    <property type="term" value="C:TIM23 mitochondrial import inner membrane translocase complex"/>
    <property type="evidence" value="ECO:0000318"/>
    <property type="project" value="GO_Central"/>
</dbReference>
<proteinExistence type="predicted"/>
<accession>A0A251T1B7</accession>
<evidence type="ECO:0000313" key="1">
    <source>
        <dbReference type="EMBL" id="OTG04925.1"/>
    </source>
</evidence>
<dbReference type="AlphaFoldDB" id="A0A251T1B7"/>
<keyword evidence="2" id="KW-1185">Reference proteome</keyword>
<dbReference type="GO" id="GO:0030150">
    <property type="term" value="P:protein import into mitochondrial matrix"/>
    <property type="evidence" value="ECO:0000318"/>
    <property type="project" value="GO_Central"/>
</dbReference>
<dbReference type="STRING" id="4232.A0A251T1B7"/>
<organism evidence="1 2">
    <name type="scientific">Helianthus annuus</name>
    <name type="common">Common sunflower</name>
    <dbReference type="NCBI Taxonomy" id="4232"/>
    <lineage>
        <taxon>Eukaryota</taxon>
        <taxon>Viridiplantae</taxon>
        <taxon>Streptophyta</taxon>
        <taxon>Embryophyta</taxon>
        <taxon>Tracheophyta</taxon>
        <taxon>Spermatophyta</taxon>
        <taxon>Magnoliopsida</taxon>
        <taxon>eudicotyledons</taxon>
        <taxon>Gunneridae</taxon>
        <taxon>Pentapetalae</taxon>
        <taxon>asterids</taxon>
        <taxon>campanulids</taxon>
        <taxon>Asterales</taxon>
        <taxon>Asteraceae</taxon>
        <taxon>Asteroideae</taxon>
        <taxon>Heliantheae alliance</taxon>
        <taxon>Heliantheae</taxon>
        <taxon>Helianthus</taxon>
    </lineage>
</organism>
<dbReference type="InterPro" id="IPR023214">
    <property type="entry name" value="HAD_sf"/>
</dbReference>
<protein>
    <submittedName>
        <fullName evidence="1">Uncharacterized protein</fullName>
    </submittedName>
</protein>
<dbReference type="Proteomes" id="UP000215914">
    <property type="component" value="Chromosome 12"/>
</dbReference>
<dbReference type="InParanoid" id="A0A251T1B7"/>
<evidence type="ECO:0000313" key="2">
    <source>
        <dbReference type="Proteomes" id="UP000215914"/>
    </source>
</evidence>
<dbReference type="Gene3D" id="3.40.50.1000">
    <property type="entry name" value="HAD superfamily/HAD-like"/>
    <property type="match status" value="1"/>
</dbReference>
<reference evidence="2" key="1">
    <citation type="journal article" date="2017" name="Nature">
        <title>The sunflower genome provides insights into oil metabolism, flowering and Asterid evolution.</title>
        <authorList>
            <person name="Badouin H."/>
            <person name="Gouzy J."/>
            <person name="Grassa C.J."/>
            <person name="Murat F."/>
            <person name="Staton S.E."/>
            <person name="Cottret L."/>
            <person name="Lelandais-Briere C."/>
            <person name="Owens G.L."/>
            <person name="Carrere S."/>
            <person name="Mayjonade B."/>
            <person name="Legrand L."/>
            <person name="Gill N."/>
            <person name="Kane N.C."/>
            <person name="Bowers J.E."/>
            <person name="Hubner S."/>
            <person name="Bellec A."/>
            <person name="Berard A."/>
            <person name="Berges H."/>
            <person name="Blanchet N."/>
            <person name="Boniface M.C."/>
            <person name="Brunel D."/>
            <person name="Catrice O."/>
            <person name="Chaidir N."/>
            <person name="Claudel C."/>
            <person name="Donnadieu C."/>
            <person name="Faraut T."/>
            <person name="Fievet G."/>
            <person name="Helmstetter N."/>
            <person name="King M."/>
            <person name="Knapp S.J."/>
            <person name="Lai Z."/>
            <person name="Le Paslier M.C."/>
            <person name="Lippi Y."/>
            <person name="Lorenzon L."/>
            <person name="Mandel J.R."/>
            <person name="Marage G."/>
            <person name="Marchand G."/>
            <person name="Marquand E."/>
            <person name="Bret-Mestries E."/>
            <person name="Morien E."/>
            <person name="Nambeesan S."/>
            <person name="Nguyen T."/>
            <person name="Pegot-Espagnet P."/>
            <person name="Pouilly N."/>
            <person name="Raftis F."/>
            <person name="Sallet E."/>
            <person name="Schiex T."/>
            <person name="Thomas J."/>
            <person name="Vandecasteele C."/>
            <person name="Vares D."/>
            <person name="Vear F."/>
            <person name="Vautrin S."/>
            <person name="Crespi M."/>
            <person name="Mangin B."/>
            <person name="Burke J.M."/>
            <person name="Salse J."/>
            <person name="Munos S."/>
            <person name="Vincourt P."/>
            <person name="Rieseberg L.H."/>
            <person name="Langlade N.B."/>
        </authorList>
    </citation>
    <scope>NUCLEOTIDE SEQUENCE [LARGE SCALE GENOMIC DNA]</scope>
    <source>
        <strain evidence="2">cv. SF193</strain>
    </source>
</reference>
<name>A0A251T1B7_HELAN</name>